<sequence length="229" mass="25319">MLFNTGHALAATLAVAAQVSSTWAAPATKDSSSVLSIRASDISNNNLTAYENHPAFALYTRWLDNDRHGSVPMKIRDAAAVKRDLEARWGFLWDVNKLVSNLHYKTYHTIEGEERPPAGYEHYVDWDFHCETVLYSSTGMSLANHHMEKGHISPGVNGYAYLDATLVQDPAKPLQNVRVAATFNCWLFSNKCCTDSMWTLLFIDGEEAVFPAPSTAECNGGKQVDGECS</sequence>
<evidence type="ECO:0000313" key="2">
    <source>
        <dbReference type="EMBL" id="KAF4464471.1"/>
    </source>
</evidence>
<organism evidence="2 3">
    <name type="scientific">Fusarium albosuccineum</name>
    <dbReference type="NCBI Taxonomy" id="1237068"/>
    <lineage>
        <taxon>Eukaryota</taxon>
        <taxon>Fungi</taxon>
        <taxon>Dikarya</taxon>
        <taxon>Ascomycota</taxon>
        <taxon>Pezizomycotina</taxon>
        <taxon>Sordariomycetes</taxon>
        <taxon>Hypocreomycetidae</taxon>
        <taxon>Hypocreales</taxon>
        <taxon>Nectriaceae</taxon>
        <taxon>Fusarium</taxon>
        <taxon>Fusarium decemcellulare species complex</taxon>
    </lineage>
</organism>
<feature type="signal peptide" evidence="1">
    <location>
        <begin position="1"/>
        <end position="24"/>
    </location>
</feature>
<dbReference type="Proteomes" id="UP000554235">
    <property type="component" value="Unassembled WGS sequence"/>
</dbReference>
<keyword evidence="3" id="KW-1185">Reference proteome</keyword>
<keyword evidence="1" id="KW-0732">Signal</keyword>
<gene>
    <name evidence="2" type="ORF">FALBO_8699</name>
</gene>
<feature type="chain" id="PRO_5034061578" evidence="1">
    <location>
        <begin position="25"/>
        <end position="229"/>
    </location>
</feature>
<accession>A0A8H4L978</accession>
<dbReference type="OrthoDB" id="10531086at2759"/>
<dbReference type="EMBL" id="JAADYS010001186">
    <property type="protein sequence ID" value="KAF4464471.1"/>
    <property type="molecule type" value="Genomic_DNA"/>
</dbReference>
<protein>
    <submittedName>
        <fullName evidence="2">Uncharacterized protein</fullName>
    </submittedName>
</protein>
<dbReference type="AlphaFoldDB" id="A0A8H4L978"/>
<comment type="caution">
    <text evidence="2">The sequence shown here is derived from an EMBL/GenBank/DDBJ whole genome shotgun (WGS) entry which is preliminary data.</text>
</comment>
<proteinExistence type="predicted"/>
<name>A0A8H4L978_9HYPO</name>
<reference evidence="2 3" key="1">
    <citation type="submission" date="2020-01" db="EMBL/GenBank/DDBJ databases">
        <title>Identification and distribution of gene clusters putatively required for synthesis of sphingolipid metabolism inhibitors in phylogenetically diverse species of the filamentous fungus Fusarium.</title>
        <authorList>
            <person name="Kim H.-S."/>
            <person name="Busman M."/>
            <person name="Brown D.W."/>
            <person name="Divon H."/>
            <person name="Uhlig S."/>
            <person name="Proctor R.H."/>
        </authorList>
    </citation>
    <scope>NUCLEOTIDE SEQUENCE [LARGE SCALE GENOMIC DNA]</scope>
    <source>
        <strain evidence="2 3">NRRL 20459</strain>
    </source>
</reference>
<evidence type="ECO:0000313" key="3">
    <source>
        <dbReference type="Proteomes" id="UP000554235"/>
    </source>
</evidence>
<evidence type="ECO:0000256" key="1">
    <source>
        <dbReference type="SAM" id="SignalP"/>
    </source>
</evidence>